<dbReference type="Pfam" id="PF00250">
    <property type="entry name" value="Forkhead"/>
    <property type="match status" value="1"/>
</dbReference>
<dbReference type="GO" id="GO:0000978">
    <property type="term" value="F:RNA polymerase II cis-regulatory region sequence-specific DNA binding"/>
    <property type="evidence" value="ECO:0007669"/>
    <property type="project" value="TreeGrafter"/>
</dbReference>
<dbReference type="WBParaSite" id="nOo.2.0.1.t07936-RA">
    <property type="protein sequence ID" value="nOo.2.0.1.t07936-RA"/>
    <property type="gene ID" value="nOo.2.0.1.g07936"/>
</dbReference>
<evidence type="ECO:0000256" key="1">
    <source>
        <dbReference type="ARBA" id="ARBA00023125"/>
    </source>
</evidence>
<dbReference type="InterPro" id="IPR050211">
    <property type="entry name" value="FOX_domain-containing"/>
</dbReference>
<feature type="compositionally biased region" description="Basic residues" evidence="4">
    <location>
        <begin position="28"/>
        <end position="47"/>
    </location>
</feature>
<evidence type="ECO:0000313" key="6">
    <source>
        <dbReference type="EMBL" id="VDK87764.1"/>
    </source>
</evidence>
<dbReference type="AlphaFoldDB" id="A0A182EIK6"/>
<evidence type="ECO:0000313" key="7">
    <source>
        <dbReference type="Proteomes" id="UP000271087"/>
    </source>
</evidence>
<evidence type="ECO:0000259" key="5">
    <source>
        <dbReference type="PROSITE" id="PS50039"/>
    </source>
</evidence>
<dbReference type="GO" id="GO:0000981">
    <property type="term" value="F:DNA-binding transcription factor activity, RNA polymerase II-specific"/>
    <property type="evidence" value="ECO:0007669"/>
    <property type="project" value="TreeGrafter"/>
</dbReference>
<dbReference type="InterPro" id="IPR001766">
    <property type="entry name" value="Fork_head_dom"/>
</dbReference>
<evidence type="ECO:0000256" key="3">
    <source>
        <dbReference type="PROSITE-ProRule" id="PRU00089"/>
    </source>
</evidence>
<keyword evidence="2 3" id="KW-0539">Nucleus</keyword>
<dbReference type="InterPro" id="IPR047519">
    <property type="entry name" value="FH_FOXQ2-like"/>
</dbReference>
<name>A0A182EIK6_ONCOC</name>
<feature type="DNA-binding region" description="Fork-head" evidence="3">
    <location>
        <begin position="57"/>
        <end position="149"/>
    </location>
</feature>
<dbReference type="InterPro" id="IPR036388">
    <property type="entry name" value="WH-like_DNA-bd_sf"/>
</dbReference>
<keyword evidence="7" id="KW-1185">Reference proteome</keyword>
<dbReference type="CDD" id="cd20035">
    <property type="entry name" value="FH_FOXQ2-like"/>
    <property type="match status" value="1"/>
</dbReference>
<comment type="subcellular location">
    <subcellularLocation>
        <location evidence="3">Nucleus</location>
    </subcellularLocation>
</comment>
<dbReference type="SMART" id="SM00339">
    <property type="entry name" value="FH"/>
    <property type="match status" value="1"/>
</dbReference>
<protein>
    <submittedName>
        <fullName evidence="8">Fork-head domain-containing protein</fullName>
    </submittedName>
</protein>
<evidence type="ECO:0000256" key="4">
    <source>
        <dbReference type="SAM" id="MobiDB-lite"/>
    </source>
</evidence>
<dbReference type="GO" id="GO:0009653">
    <property type="term" value="P:anatomical structure morphogenesis"/>
    <property type="evidence" value="ECO:0007669"/>
    <property type="project" value="TreeGrafter"/>
</dbReference>
<organism evidence="8">
    <name type="scientific">Onchocerca ochengi</name>
    <name type="common">Filarial nematode worm</name>
    <dbReference type="NCBI Taxonomy" id="42157"/>
    <lineage>
        <taxon>Eukaryota</taxon>
        <taxon>Metazoa</taxon>
        <taxon>Ecdysozoa</taxon>
        <taxon>Nematoda</taxon>
        <taxon>Chromadorea</taxon>
        <taxon>Rhabditida</taxon>
        <taxon>Spirurina</taxon>
        <taxon>Spiruromorpha</taxon>
        <taxon>Filarioidea</taxon>
        <taxon>Onchocercidae</taxon>
        <taxon>Onchocerca</taxon>
    </lineage>
</organism>
<feature type="domain" description="Fork-head" evidence="5">
    <location>
        <begin position="57"/>
        <end position="149"/>
    </location>
</feature>
<dbReference type="SUPFAM" id="SSF46785">
    <property type="entry name" value="Winged helix' DNA-binding domain"/>
    <property type="match status" value="1"/>
</dbReference>
<feature type="region of interest" description="Disordered" evidence="4">
    <location>
        <begin position="27"/>
        <end position="58"/>
    </location>
</feature>
<dbReference type="EMBL" id="UYRW01003057">
    <property type="protein sequence ID" value="VDK87764.1"/>
    <property type="molecule type" value="Genomic_DNA"/>
</dbReference>
<dbReference type="GO" id="GO:0005634">
    <property type="term" value="C:nucleus"/>
    <property type="evidence" value="ECO:0007669"/>
    <property type="project" value="UniProtKB-SubCell"/>
</dbReference>
<gene>
    <name evidence="6" type="ORF">NOO_LOCUS7936</name>
</gene>
<accession>A0A182EIK6</accession>
<dbReference type="PANTHER" id="PTHR11829:SF343">
    <property type="entry name" value="FORK-HEAD DOMAIN-CONTAINING PROTEIN"/>
    <property type="match status" value="1"/>
</dbReference>
<dbReference type="Gene3D" id="1.10.10.10">
    <property type="entry name" value="Winged helix-like DNA-binding domain superfamily/Winged helix DNA-binding domain"/>
    <property type="match status" value="1"/>
</dbReference>
<dbReference type="GO" id="GO:0030154">
    <property type="term" value="P:cell differentiation"/>
    <property type="evidence" value="ECO:0007669"/>
    <property type="project" value="TreeGrafter"/>
</dbReference>
<dbReference type="FunFam" id="1.10.10.10:FF:000352">
    <property type="entry name" value="Forkhead box Q2"/>
    <property type="match status" value="1"/>
</dbReference>
<evidence type="ECO:0000313" key="8">
    <source>
        <dbReference type="WBParaSite" id="nOo.2.0.1.t07936-RA"/>
    </source>
</evidence>
<keyword evidence="1 3" id="KW-0238">DNA-binding</keyword>
<evidence type="ECO:0000256" key="2">
    <source>
        <dbReference type="ARBA" id="ARBA00023242"/>
    </source>
</evidence>
<dbReference type="InterPro" id="IPR030456">
    <property type="entry name" value="TF_fork_head_CS_2"/>
</dbReference>
<dbReference type="STRING" id="42157.A0A182EIK6"/>
<dbReference type="PROSITE" id="PS50039">
    <property type="entry name" value="FORK_HEAD_3"/>
    <property type="match status" value="1"/>
</dbReference>
<sequence length="238" mass="28067">MDSFGCGDLLSYSNSILSQKSQQLFDRHYHRHQHQRQRQQRQQHKHSNQYDDNHQSKPQPSYIGLIAMAILSSREQKMVLSEICQWIIDNYSYFRSRSVGWRNSIRHNLSLNDCFIKAGRSANGKGHYWAIHPANLDDFKRGDFRRRRAQRKVRRHMGLMVNEDECSDDSPISTPTPVKKSFTIESILRPEYSQQPSLPFMHTFPPNNYSVMPLQYHVYSNYFMHSNNDHTTTVSFAQ</sequence>
<dbReference type="Proteomes" id="UP000271087">
    <property type="component" value="Unassembled WGS sequence"/>
</dbReference>
<dbReference type="PANTHER" id="PTHR11829">
    <property type="entry name" value="FORKHEAD BOX PROTEIN"/>
    <property type="match status" value="1"/>
</dbReference>
<dbReference type="PRINTS" id="PR00053">
    <property type="entry name" value="FORKHEAD"/>
</dbReference>
<reference evidence="8" key="1">
    <citation type="submission" date="2016-06" db="UniProtKB">
        <authorList>
            <consortium name="WormBaseParasite"/>
        </authorList>
    </citation>
    <scope>IDENTIFICATION</scope>
</reference>
<dbReference type="OrthoDB" id="5954824at2759"/>
<reference evidence="6 7" key="2">
    <citation type="submission" date="2018-08" db="EMBL/GenBank/DDBJ databases">
        <authorList>
            <person name="Laetsch R D."/>
            <person name="Stevens L."/>
            <person name="Kumar S."/>
            <person name="Blaxter L. M."/>
        </authorList>
    </citation>
    <scope>NUCLEOTIDE SEQUENCE [LARGE SCALE GENOMIC DNA]</scope>
</reference>
<dbReference type="PROSITE" id="PS00658">
    <property type="entry name" value="FORK_HEAD_2"/>
    <property type="match status" value="1"/>
</dbReference>
<proteinExistence type="predicted"/>
<dbReference type="InterPro" id="IPR036390">
    <property type="entry name" value="WH_DNA-bd_sf"/>
</dbReference>